<feature type="compositionally biased region" description="Polar residues" evidence="1">
    <location>
        <begin position="514"/>
        <end position="526"/>
    </location>
</feature>
<gene>
    <name evidence="2" type="ORF">TWF730_003883</name>
</gene>
<dbReference type="Proteomes" id="UP001373714">
    <property type="component" value="Unassembled WGS sequence"/>
</dbReference>
<reference evidence="2 3" key="1">
    <citation type="submission" date="2019-10" db="EMBL/GenBank/DDBJ databases">
        <authorList>
            <person name="Palmer J.M."/>
        </authorList>
    </citation>
    <scope>NUCLEOTIDE SEQUENCE [LARGE SCALE GENOMIC DNA]</scope>
    <source>
        <strain evidence="2 3">TWF730</strain>
    </source>
</reference>
<accession>A0AAV9U574</accession>
<sequence length="526" mass="59359">MEMLASDIHHIPMPGSSLDLRASPSIQTPTLEMRVIALETKLRHHKPEHPCDCKYELSLLEEKLGGLDEHPWELRISEVERKQRRDARDVSRLWKDLRECQDRTETLMAEHHWVSNQGKCVDQATKPTNSVYLIQQTIGKLQEFERFQEEFAACLIALKKRCDEMEGDIRHVQPWIIDQMVEKQENVADKIVRLNGDTKTLEDRVGELMTLKRIVAKQLEAISRSVDSKVSELEKTIADIVDQSARGGTREGDQISDTKLETQSPQASEERTGCSGNNAERKIWAPPTSVEPTHKPYTHGIPMVLEQPEGWGDVRAEVCRELEESQKVYFSSQQGFEKQGKEEYTDSEVIRGASLGRCSEESSISEPSSLKKKKRRRNRRSDSASRTCNSISEGNEPCVKIEGHQTDEDANPKAVVLAINECPQAPDPNQPATSAPIVTTRDPKVSPRDTDENAKFFKLLAKSNKSRQSPRKQRSRTIVKNKDKPKYISMTEVFKQGKGVSDGRGVGKKAILDTGTNSSPDVLTLR</sequence>
<name>A0AAV9U574_9PEZI</name>
<organism evidence="2 3">
    <name type="scientific">Orbilia blumenaviensis</name>
    <dbReference type="NCBI Taxonomy" id="1796055"/>
    <lineage>
        <taxon>Eukaryota</taxon>
        <taxon>Fungi</taxon>
        <taxon>Dikarya</taxon>
        <taxon>Ascomycota</taxon>
        <taxon>Pezizomycotina</taxon>
        <taxon>Orbiliomycetes</taxon>
        <taxon>Orbiliales</taxon>
        <taxon>Orbiliaceae</taxon>
        <taxon>Orbilia</taxon>
    </lineage>
</organism>
<feature type="region of interest" description="Disordered" evidence="1">
    <location>
        <begin position="355"/>
        <end position="397"/>
    </location>
</feature>
<feature type="region of interest" description="Disordered" evidence="1">
    <location>
        <begin position="329"/>
        <end position="348"/>
    </location>
</feature>
<proteinExistence type="predicted"/>
<evidence type="ECO:0000313" key="3">
    <source>
        <dbReference type="Proteomes" id="UP001373714"/>
    </source>
</evidence>
<feature type="compositionally biased region" description="Basic residues" evidence="1">
    <location>
        <begin position="464"/>
        <end position="479"/>
    </location>
</feature>
<protein>
    <submittedName>
        <fullName evidence="2">Uncharacterized protein</fullName>
    </submittedName>
</protein>
<evidence type="ECO:0000313" key="2">
    <source>
        <dbReference type="EMBL" id="KAK6333700.1"/>
    </source>
</evidence>
<evidence type="ECO:0000256" key="1">
    <source>
        <dbReference type="SAM" id="MobiDB-lite"/>
    </source>
</evidence>
<dbReference type="EMBL" id="JAVHNS010000016">
    <property type="protein sequence ID" value="KAK6333700.1"/>
    <property type="molecule type" value="Genomic_DNA"/>
</dbReference>
<feature type="compositionally biased region" description="Basic and acidic residues" evidence="1">
    <location>
        <begin position="441"/>
        <end position="455"/>
    </location>
</feature>
<keyword evidence="3" id="KW-1185">Reference proteome</keyword>
<comment type="caution">
    <text evidence="2">The sequence shown here is derived from an EMBL/GenBank/DDBJ whole genome shotgun (WGS) entry which is preliminary data.</text>
</comment>
<feature type="region of interest" description="Disordered" evidence="1">
    <location>
        <begin position="244"/>
        <end position="294"/>
    </location>
</feature>
<feature type="compositionally biased region" description="Basic residues" evidence="1">
    <location>
        <begin position="370"/>
        <end position="379"/>
    </location>
</feature>
<feature type="compositionally biased region" description="Basic and acidic residues" evidence="1">
    <location>
        <begin position="248"/>
        <end position="260"/>
    </location>
</feature>
<dbReference type="AlphaFoldDB" id="A0AAV9U574"/>
<feature type="region of interest" description="Disordered" evidence="1">
    <location>
        <begin position="425"/>
        <end position="526"/>
    </location>
</feature>